<reference evidence="1" key="1">
    <citation type="submission" date="2018-05" db="EMBL/GenBank/DDBJ databases">
        <authorList>
            <person name="Lanie J.A."/>
            <person name="Ng W.-L."/>
            <person name="Kazmierczak K.M."/>
            <person name="Andrzejewski T.M."/>
            <person name="Davidsen T.M."/>
            <person name="Wayne K.J."/>
            <person name="Tettelin H."/>
            <person name="Glass J.I."/>
            <person name="Rusch D."/>
            <person name="Podicherti R."/>
            <person name="Tsui H.-C.T."/>
            <person name="Winkler M.E."/>
        </authorList>
    </citation>
    <scope>NUCLEOTIDE SEQUENCE</scope>
</reference>
<protein>
    <submittedName>
        <fullName evidence="1">Uncharacterized protein</fullName>
    </submittedName>
</protein>
<organism evidence="1">
    <name type="scientific">marine metagenome</name>
    <dbReference type="NCBI Taxonomy" id="408172"/>
    <lineage>
        <taxon>unclassified sequences</taxon>
        <taxon>metagenomes</taxon>
        <taxon>ecological metagenomes</taxon>
    </lineage>
</organism>
<proteinExistence type="predicted"/>
<evidence type="ECO:0000313" key="1">
    <source>
        <dbReference type="EMBL" id="SVE16977.1"/>
    </source>
</evidence>
<accession>A0A383BA24</accession>
<sequence length="29" mass="3538">MLTDYQFYQRLMAINKIIEIIFVSILPYT</sequence>
<dbReference type="EMBL" id="UINC01198839">
    <property type="protein sequence ID" value="SVE16977.1"/>
    <property type="molecule type" value="Genomic_DNA"/>
</dbReference>
<name>A0A383BA24_9ZZZZ</name>
<dbReference type="AlphaFoldDB" id="A0A383BA24"/>
<gene>
    <name evidence="1" type="ORF">METZ01_LOCUS469831</name>
</gene>